<sequence>MAASLTPASVFAADATRLPEPSGLFLLAMGVADVVIGRKFSRNRPD</sequence>
<dbReference type="PATRIC" id="fig|1096930.3.peg.1165"/>
<evidence type="ECO:0008006" key="3">
    <source>
        <dbReference type="Google" id="ProtNLM"/>
    </source>
</evidence>
<comment type="caution">
    <text evidence="1">The sequence shown here is derived from an EMBL/GenBank/DDBJ whole genome shotgun (WGS) entry which is preliminary data.</text>
</comment>
<accession>T0I172</accession>
<dbReference type="EMBL" id="ATHL01000046">
    <property type="protein sequence ID" value="EQB18063.1"/>
    <property type="molecule type" value="Genomic_DNA"/>
</dbReference>
<dbReference type="Proteomes" id="UP000015527">
    <property type="component" value="Unassembled WGS sequence"/>
</dbReference>
<name>T0I172_9SPHN</name>
<evidence type="ECO:0000313" key="1">
    <source>
        <dbReference type="EMBL" id="EQB18063.1"/>
    </source>
</evidence>
<dbReference type="AlphaFoldDB" id="T0I172"/>
<keyword evidence="2" id="KW-1185">Reference proteome</keyword>
<proteinExistence type="predicted"/>
<evidence type="ECO:0000313" key="2">
    <source>
        <dbReference type="Proteomes" id="UP000015527"/>
    </source>
</evidence>
<organism evidence="1 2">
    <name type="scientific">Novosphingobium lindaniclasticum LE124</name>
    <dbReference type="NCBI Taxonomy" id="1096930"/>
    <lineage>
        <taxon>Bacteria</taxon>
        <taxon>Pseudomonadati</taxon>
        <taxon>Pseudomonadota</taxon>
        <taxon>Alphaproteobacteria</taxon>
        <taxon>Sphingomonadales</taxon>
        <taxon>Sphingomonadaceae</taxon>
        <taxon>Novosphingobium</taxon>
    </lineage>
</organism>
<gene>
    <name evidence="1" type="ORF">L284_05890</name>
</gene>
<reference evidence="1 2" key="1">
    <citation type="journal article" date="2013" name="Genome Announc.">
        <title>Genome Sequence of Novosphingobium lindaniclasticum LE124T, Isolated from a Hexachlorocyclohexane Dumpsite.</title>
        <authorList>
            <person name="Saxena A."/>
            <person name="Nayyar N."/>
            <person name="Sangwan N."/>
            <person name="Kumari R."/>
            <person name="Khurana J.P."/>
            <person name="Lal R."/>
        </authorList>
    </citation>
    <scope>NUCLEOTIDE SEQUENCE [LARGE SCALE GENOMIC DNA]</scope>
    <source>
        <strain evidence="1 2">LE124</strain>
    </source>
</reference>
<protein>
    <recommendedName>
        <fullName evidence="3">PEP-CTERM protein-sorting domain-containing protein</fullName>
    </recommendedName>
</protein>